<accession>A0A1B8GBD1</accession>
<reference evidence="3" key="2">
    <citation type="journal article" date="2018" name="Nat. Commun.">
        <title>Extreme sensitivity to ultraviolet light in the fungal pathogen causing white-nose syndrome of bats.</title>
        <authorList>
            <person name="Palmer J.M."/>
            <person name="Drees K.P."/>
            <person name="Foster J.T."/>
            <person name="Lindner D.L."/>
        </authorList>
    </citation>
    <scope>NUCLEOTIDE SEQUENCE [LARGE SCALE GENOMIC DNA]</scope>
    <source>
        <strain evidence="3">UAMH 10579</strain>
    </source>
</reference>
<protein>
    <recommendedName>
        <fullName evidence="1">F-box domain-containing protein</fullName>
    </recommendedName>
</protein>
<dbReference type="EMBL" id="KV460257">
    <property type="protein sequence ID" value="OBT93141.1"/>
    <property type="molecule type" value="Genomic_DNA"/>
</dbReference>
<evidence type="ECO:0000313" key="3">
    <source>
        <dbReference type="Proteomes" id="UP000091956"/>
    </source>
</evidence>
<dbReference type="STRING" id="342668.A0A1B8GBD1"/>
<feature type="domain" description="F-box" evidence="1">
    <location>
        <begin position="24"/>
        <end position="69"/>
    </location>
</feature>
<dbReference type="GeneID" id="28842610"/>
<reference evidence="2 3" key="1">
    <citation type="submission" date="2016-03" db="EMBL/GenBank/DDBJ databases">
        <title>Comparative genomics of Pseudogymnoascus destructans, the fungus causing white-nose syndrome of bats.</title>
        <authorList>
            <person name="Palmer J.M."/>
            <person name="Drees K.P."/>
            <person name="Foster J.T."/>
            <person name="Lindner D.L."/>
        </authorList>
    </citation>
    <scope>NUCLEOTIDE SEQUENCE [LARGE SCALE GENOMIC DNA]</scope>
    <source>
        <strain evidence="2 3">UAMH 10579</strain>
    </source>
</reference>
<sequence>MNCPRTSNQEPSNVFIMSIDTPELTHLETLPTEIFHAVVDHLPVWEIKDLSRASKRLRQACLSTLFRHVKFEFSQAGIEGLNDLLKSNVCGYITSFTYEITELLKTAT</sequence>
<name>A0A1B8GBD1_9PEZI</name>
<dbReference type="AlphaFoldDB" id="A0A1B8GBD1"/>
<dbReference type="SUPFAM" id="SSF81383">
    <property type="entry name" value="F-box domain"/>
    <property type="match status" value="1"/>
</dbReference>
<dbReference type="Proteomes" id="UP000091956">
    <property type="component" value="Unassembled WGS sequence"/>
</dbReference>
<organism evidence="2 3">
    <name type="scientific">Pseudogymnoascus verrucosus</name>
    <dbReference type="NCBI Taxonomy" id="342668"/>
    <lineage>
        <taxon>Eukaryota</taxon>
        <taxon>Fungi</taxon>
        <taxon>Dikarya</taxon>
        <taxon>Ascomycota</taxon>
        <taxon>Pezizomycotina</taxon>
        <taxon>Leotiomycetes</taxon>
        <taxon>Thelebolales</taxon>
        <taxon>Thelebolaceae</taxon>
        <taxon>Pseudogymnoascus</taxon>
    </lineage>
</organism>
<dbReference type="InterPro" id="IPR036047">
    <property type="entry name" value="F-box-like_dom_sf"/>
</dbReference>
<dbReference type="InterPro" id="IPR001810">
    <property type="entry name" value="F-box_dom"/>
</dbReference>
<keyword evidence="3" id="KW-1185">Reference proteome</keyword>
<dbReference type="Pfam" id="PF12937">
    <property type="entry name" value="F-box-like"/>
    <property type="match status" value="1"/>
</dbReference>
<dbReference type="RefSeq" id="XP_018126874.1">
    <property type="nucleotide sequence ID" value="XM_018278639.1"/>
</dbReference>
<gene>
    <name evidence="2" type="ORF">VE01_09224</name>
</gene>
<dbReference type="PROSITE" id="PS50181">
    <property type="entry name" value="FBOX"/>
    <property type="match status" value="1"/>
</dbReference>
<evidence type="ECO:0000259" key="1">
    <source>
        <dbReference type="PROSITE" id="PS50181"/>
    </source>
</evidence>
<proteinExistence type="predicted"/>
<evidence type="ECO:0000313" key="2">
    <source>
        <dbReference type="EMBL" id="OBT93141.1"/>
    </source>
</evidence>